<feature type="chain" id="PRO_5046027942" description="DUF7907 domain-containing protein" evidence="1">
    <location>
        <begin position="22"/>
        <end position="214"/>
    </location>
</feature>
<evidence type="ECO:0000259" key="2">
    <source>
        <dbReference type="Pfam" id="PF25484"/>
    </source>
</evidence>
<gene>
    <name evidence="3" type="ORF">VTK73DRAFT_4172</name>
</gene>
<name>A0ABR3Y0U8_9PEZI</name>
<accession>A0ABR3Y0U8</accession>
<protein>
    <recommendedName>
        <fullName evidence="2">DUF7907 domain-containing protein</fullName>
    </recommendedName>
</protein>
<feature type="signal peptide" evidence="1">
    <location>
        <begin position="1"/>
        <end position="21"/>
    </location>
</feature>
<dbReference type="Pfam" id="PF25484">
    <property type="entry name" value="DUF7907"/>
    <property type="match status" value="1"/>
</dbReference>
<evidence type="ECO:0000256" key="1">
    <source>
        <dbReference type="SAM" id="SignalP"/>
    </source>
</evidence>
<keyword evidence="4" id="KW-1185">Reference proteome</keyword>
<organism evidence="3 4">
    <name type="scientific">Phialemonium thermophilum</name>
    <dbReference type="NCBI Taxonomy" id="223376"/>
    <lineage>
        <taxon>Eukaryota</taxon>
        <taxon>Fungi</taxon>
        <taxon>Dikarya</taxon>
        <taxon>Ascomycota</taxon>
        <taxon>Pezizomycotina</taxon>
        <taxon>Sordariomycetes</taxon>
        <taxon>Sordariomycetidae</taxon>
        <taxon>Cephalothecales</taxon>
        <taxon>Cephalothecaceae</taxon>
        <taxon>Phialemonium</taxon>
    </lineage>
</organism>
<dbReference type="InterPro" id="IPR057229">
    <property type="entry name" value="DUF7907"/>
</dbReference>
<evidence type="ECO:0000313" key="4">
    <source>
        <dbReference type="Proteomes" id="UP001586593"/>
    </source>
</evidence>
<sequence length="214" mass="22750">MKFSLSYTVLLHTLAFPIASGQTFQTGPFALKLSTANDSTLNNQYLYACHSGAAIEALCVASNITSPGDLGVSGRFYLNHTAETSTSGSITWNLPVGGNNGTTINTSEPLVFQFNPASNVAVLQFVPGDSQPPLLGFSGDNLYASAPYDDSGFKPGVRPNTTSTALQLQQWHACWSLVGSGYYYRVLAWVSAGAPRNPTCVPVTVSKENLQAVF</sequence>
<comment type="caution">
    <text evidence="3">The sequence shown here is derived from an EMBL/GenBank/DDBJ whole genome shotgun (WGS) entry which is preliminary data.</text>
</comment>
<dbReference type="EMBL" id="JAZHXJ010000024">
    <property type="protein sequence ID" value="KAL1881412.1"/>
    <property type="molecule type" value="Genomic_DNA"/>
</dbReference>
<evidence type="ECO:0000313" key="3">
    <source>
        <dbReference type="EMBL" id="KAL1881412.1"/>
    </source>
</evidence>
<keyword evidence="1" id="KW-0732">Signal</keyword>
<dbReference type="Proteomes" id="UP001586593">
    <property type="component" value="Unassembled WGS sequence"/>
</dbReference>
<reference evidence="3 4" key="1">
    <citation type="journal article" date="2024" name="Commun. Biol.">
        <title>Comparative genomic analysis of thermophilic fungi reveals convergent evolutionary adaptations and gene losses.</title>
        <authorList>
            <person name="Steindorff A.S."/>
            <person name="Aguilar-Pontes M.V."/>
            <person name="Robinson A.J."/>
            <person name="Andreopoulos B."/>
            <person name="LaButti K."/>
            <person name="Kuo A."/>
            <person name="Mondo S."/>
            <person name="Riley R."/>
            <person name="Otillar R."/>
            <person name="Haridas S."/>
            <person name="Lipzen A."/>
            <person name="Grimwood J."/>
            <person name="Schmutz J."/>
            <person name="Clum A."/>
            <person name="Reid I.D."/>
            <person name="Moisan M.C."/>
            <person name="Butler G."/>
            <person name="Nguyen T.T.M."/>
            <person name="Dewar K."/>
            <person name="Conant G."/>
            <person name="Drula E."/>
            <person name="Henrissat B."/>
            <person name="Hansel C."/>
            <person name="Singer S."/>
            <person name="Hutchinson M.I."/>
            <person name="de Vries R.P."/>
            <person name="Natvig D.O."/>
            <person name="Powell A.J."/>
            <person name="Tsang A."/>
            <person name="Grigoriev I.V."/>
        </authorList>
    </citation>
    <scope>NUCLEOTIDE SEQUENCE [LARGE SCALE GENOMIC DNA]</scope>
    <source>
        <strain evidence="3 4">ATCC 24622</strain>
    </source>
</reference>
<feature type="domain" description="DUF7907" evidence="2">
    <location>
        <begin position="28"/>
        <end position="207"/>
    </location>
</feature>
<proteinExistence type="predicted"/>